<dbReference type="OrthoDB" id="5966233at2"/>
<dbReference type="InterPro" id="IPR036761">
    <property type="entry name" value="TTHA0802/YceI-like_sf"/>
</dbReference>
<dbReference type="InterPro" id="IPR007372">
    <property type="entry name" value="Lipid/polyisoprenoid-bd_YceI"/>
</dbReference>
<dbReference type="PANTHER" id="PTHR34406:SF1">
    <property type="entry name" value="PROTEIN YCEI"/>
    <property type="match status" value="1"/>
</dbReference>
<proteinExistence type="predicted"/>
<dbReference type="Pfam" id="PF04264">
    <property type="entry name" value="YceI"/>
    <property type="match status" value="1"/>
</dbReference>
<evidence type="ECO:0000259" key="1">
    <source>
        <dbReference type="SMART" id="SM00867"/>
    </source>
</evidence>
<organism evidence="2 3">
    <name type="scientific">Pseudoxanthomonas composti</name>
    <dbReference type="NCBI Taxonomy" id="2137479"/>
    <lineage>
        <taxon>Bacteria</taxon>
        <taxon>Pseudomonadati</taxon>
        <taxon>Pseudomonadota</taxon>
        <taxon>Gammaproteobacteria</taxon>
        <taxon>Lysobacterales</taxon>
        <taxon>Lysobacteraceae</taxon>
        <taxon>Pseudoxanthomonas</taxon>
    </lineage>
</organism>
<feature type="domain" description="Lipid/polyisoprenoid-binding YceI-like" evidence="1">
    <location>
        <begin position="2"/>
        <end position="160"/>
    </location>
</feature>
<protein>
    <submittedName>
        <fullName evidence="2">Polyisoprenoid-binding protein</fullName>
    </submittedName>
</protein>
<dbReference type="SUPFAM" id="SSF101874">
    <property type="entry name" value="YceI-like"/>
    <property type="match status" value="1"/>
</dbReference>
<accession>A0A4Q1JVK2</accession>
<sequence>MPLDQVQTRLGFELSTRWGQRLDGWFPKFDGGVEVLPDGRHQVSLRMYTREVLIQDHPSYTKWARGGMFFESERYPVVTFISHPYRPETLSHGGELSGELTIRGIRRAETLLVQPADCARPALDCDVISTGAVRRSDYDMDGFKMAVNDRVVFVLRARLQEHAPQ</sequence>
<reference evidence="2 3" key="1">
    <citation type="submission" date="2019-01" db="EMBL/GenBank/DDBJ databases">
        <title>Pseudoxanthomonas composti sp. nov., isolated from compost.</title>
        <authorList>
            <person name="Yang G."/>
        </authorList>
    </citation>
    <scope>NUCLEOTIDE SEQUENCE [LARGE SCALE GENOMIC DNA]</scope>
    <source>
        <strain evidence="2 3">GSS15</strain>
    </source>
</reference>
<dbReference type="PANTHER" id="PTHR34406">
    <property type="entry name" value="PROTEIN YCEI"/>
    <property type="match status" value="1"/>
</dbReference>
<evidence type="ECO:0000313" key="3">
    <source>
        <dbReference type="Proteomes" id="UP000289784"/>
    </source>
</evidence>
<dbReference type="EMBL" id="SAWZ01000004">
    <property type="protein sequence ID" value="RXR06189.1"/>
    <property type="molecule type" value="Genomic_DNA"/>
</dbReference>
<dbReference type="Proteomes" id="UP000289784">
    <property type="component" value="Unassembled WGS sequence"/>
</dbReference>
<evidence type="ECO:0000313" key="2">
    <source>
        <dbReference type="EMBL" id="RXR06189.1"/>
    </source>
</evidence>
<keyword evidence="3" id="KW-1185">Reference proteome</keyword>
<comment type="caution">
    <text evidence="2">The sequence shown here is derived from an EMBL/GenBank/DDBJ whole genome shotgun (WGS) entry which is preliminary data.</text>
</comment>
<name>A0A4Q1JVK2_9GAMM</name>
<dbReference type="AlphaFoldDB" id="A0A4Q1JVK2"/>
<dbReference type="Gene3D" id="2.40.128.110">
    <property type="entry name" value="Lipid/polyisoprenoid-binding, YceI-like"/>
    <property type="match status" value="1"/>
</dbReference>
<gene>
    <name evidence="2" type="ORF">EPA99_08560</name>
</gene>
<dbReference type="SMART" id="SM00867">
    <property type="entry name" value="YceI"/>
    <property type="match status" value="1"/>
</dbReference>